<dbReference type="GO" id="GO:0001735">
    <property type="term" value="F:prenylcysteine oxidase activity"/>
    <property type="evidence" value="ECO:0007669"/>
    <property type="project" value="InterPro"/>
</dbReference>
<dbReference type="PANTHER" id="PTHR15944">
    <property type="entry name" value="FARNESYLCYSTEINE LYASE"/>
    <property type="match status" value="1"/>
</dbReference>
<dbReference type="Proteomes" id="UP000053259">
    <property type="component" value="Unassembled WGS sequence"/>
</dbReference>
<dbReference type="HOGENOM" id="CLU_742277_0_0_1"/>
<evidence type="ECO:0000313" key="7">
    <source>
        <dbReference type="EMBL" id="KIW02512.1"/>
    </source>
</evidence>
<evidence type="ECO:0000313" key="8">
    <source>
        <dbReference type="Proteomes" id="UP000053259"/>
    </source>
</evidence>
<dbReference type="PANTHER" id="PTHR15944:SF0">
    <property type="entry name" value="PRENYLCYSTEINE LYASE DOMAIN-CONTAINING PROTEIN"/>
    <property type="match status" value="1"/>
</dbReference>
<evidence type="ECO:0000256" key="5">
    <source>
        <dbReference type="ARBA" id="ARBA00023180"/>
    </source>
</evidence>
<gene>
    <name evidence="7" type="ORF">PV09_06311</name>
</gene>
<keyword evidence="5" id="KW-0325">Glycoprotein</keyword>
<dbReference type="GeneID" id="27314284"/>
<organism evidence="7 8">
    <name type="scientific">Verruconis gallopava</name>
    <dbReference type="NCBI Taxonomy" id="253628"/>
    <lineage>
        <taxon>Eukaryota</taxon>
        <taxon>Fungi</taxon>
        <taxon>Dikarya</taxon>
        <taxon>Ascomycota</taxon>
        <taxon>Pezizomycotina</taxon>
        <taxon>Dothideomycetes</taxon>
        <taxon>Pleosporomycetidae</taxon>
        <taxon>Venturiales</taxon>
        <taxon>Sympoventuriaceae</taxon>
        <taxon>Verruconis</taxon>
    </lineage>
</organism>
<dbReference type="EMBL" id="KN847549">
    <property type="protein sequence ID" value="KIW02512.1"/>
    <property type="molecule type" value="Genomic_DNA"/>
</dbReference>
<name>A0A0D1YPG8_9PEZI</name>
<proteinExistence type="predicted"/>
<dbReference type="GO" id="GO:0030328">
    <property type="term" value="P:prenylcysteine catabolic process"/>
    <property type="evidence" value="ECO:0007669"/>
    <property type="project" value="InterPro"/>
</dbReference>
<dbReference type="InParanoid" id="A0A0D1YPG8"/>
<dbReference type="GO" id="GO:0030327">
    <property type="term" value="P:prenylated protein catabolic process"/>
    <property type="evidence" value="ECO:0007669"/>
    <property type="project" value="TreeGrafter"/>
</dbReference>
<dbReference type="VEuPathDB" id="FungiDB:PV09_06311"/>
<dbReference type="InterPro" id="IPR010795">
    <property type="entry name" value="Prenylcys_lyase"/>
</dbReference>
<comment type="cofactor">
    <cofactor evidence="1">
        <name>FAD</name>
        <dbReference type="ChEBI" id="CHEBI:57692"/>
    </cofactor>
</comment>
<evidence type="ECO:0000259" key="6">
    <source>
        <dbReference type="Pfam" id="PF07156"/>
    </source>
</evidence>
<dbReference type="AlphaFoldDB" id="A0A0D1YPG8"/>
<keyword evidence="3" id="KW-0274">FAD</keyword>
<keyword evidence="4" id="KW-0560">Oxidoreductase</keyword>
<accession>A0A0D1YPG8</accession>
<keyword evidence="2" id="KW-0285">Flavoprotein</keyword>
<keyword evidence="8" id="KW-1185">Reference proteome</keyword>
<dbReference type="Pfam" id="PF07156">
    <property type="entry name" value="Prenylcys_lyase"/>
    <property type="match status" value="1"/>
</dbReference>
<protein>
    <recommendedName>
        <fullName evidence="6">Prenylcysteine lyase domain-containing protein</fullName>
    </recommendedName>
</protein>
<evidence type="ECO:0000256" key="2">
    <source>
        <dbReference type="ARBA" id="ARBA00022630"/>
    </source>
</evidence>
<evidence type="ECO:0000256" key="3">
    <source>
        <dbReference type="ARBA" id="ARBA00022827"/>
    </source>
</evidence>
<evidence type="ECO:0000256" key="4">
    <source>
        <dbReference type="ARBA" id="ARBA00023002"/>
    </source>
</evidence>
<dbReference type="InterPro" id="IPR017046">
    <property type="entry name" value="Prenylcysteine_Oxase1"/>
</dbReference>
<evidence type="ECO:0000256" key="1">
    <source>
        <dbReference type="ARBA" id="ARBA00001974"/>
    </source>
</evidence>
<reference evidence="7 8" key="1">
    <citation type="submission" date="2015-01" db="EMBL/GenBank/DDBJ databases">
        <title>The Genome Sequence of Ochroconis gallopava CBS43764.</title>
        <authorList>
            <consortium name="The Broad Institute Genomics Platform"/>
            <person name="Cuomo C."/>
            <person name="de Hoog S."/>
            <person name="Gorbushina A."/>
            <person name="Stielow B."/>
            <person name="Teixiera M."/>
            <person name="Abouelleil A."/>
            <person name="Chapman S.B."/>
            <person name="Priest M."/>
            <person name="Young S.K."/>
            <person name="Wortman J."/>
            <person name="Nusbaum C."/>
            <person name="Birren B."/>
        </authorList>
    </citation>
    <scope>NUCLEOTIDE SEQUENCE [LARGE SCALE GENOMIC DNA]</scope>
    <source>
        <strain evidence="7 8">CBS 43764</strain>
    </source>
</reference>
<feature type="domain" description="Prenylcysteine lyase" evidence="6">
    <location>
        <begin position="71"/>
        <end position="370"/>
    </location>
</feature>
<sequence length="373" mass="41802">MDKLSVYNKPIELTRPYSAASFGSRLWEFWCFGRSASDAKSLGFQYRQRIERLSRIGTQDSVKAIVDLLSLGQARSQIGAAIFSKQGVSKNYINRILKSGALVQLGQEADSLNIFTLGMVAYAADEGKTHQGGCLVATLESMISLSKNVHLHLNNEALGLRKLNAIKWILATRDLKDSGHESAYMFDGVILAAPMSSLKLEFRNATFKTDNDFVVYQPRHPTWFTTSRALDSAEVGKKDPQFPDRIIRRIPPSWQAAEPSTGAIEISDLGHDVKRWLHNDVPERMYRLLSDRPVTDKMVRDLLGGKASSWIARHTIEQGYPVYGPRSWFSDFELDELVWHTSAIEELHSSVGVSAWTGRNVANLAFQKLKDVA</sequence>
<dbReference type="RefSeq" id="XP_016212381.1">
    <property type="nucleotide sequence ID" value="XM_016359933.1"/>
</dbReference>